<dbReference type="InterPro" id="IPR023210">
    <property type="entry name" value="NADP_OxRdtase_dom"/>
</dbReference>
<dbReference type="PANTHER" id="PTHR43625:SF40">
    <property type="entry name" value="ALDO-KETO REDUCTASE YAKC [NADP(+)]"/>
    <property type="match status" value="1"/>
</dbReference>
<proteinExistence type="predicted"/>
<evidence type="ECO:0000259" key="2">
    <source>
        <dbReference type="Pfam" id="PF00248"/>
    </source>
</evidence>
<dbReference type="HOGENOM" id="CLU_023205_2_1_1"/>
<dbReference type="RefSeq" id="XP_001905532.1">
    <property type="nucleotide sequence ID" value="XM_001905497.1"/>
</dbReference>
<dbReference type="PANTHER" id="PTHR43625">
    <property type="entry name" value="AFLATOXIN B1 ALDEHYDE REDUCTASE"/>
    <property type="match status" value="1"/>
</dbReference>
<feature type="domain" description="NADP-dependent oxidoreductase" evidence="2">
    <location>
        <begin position="23"/>
        <end position="335"/>
    </location>
</feature>
<keyword evidence="1" id="KW-0560">Oxidoreductase</keyword>
<reference evidence="3" key="1">
    <citation type="journal article" date="2008" name="Genome Biol.">
        <title>The genome sequence of the model ascomycete fungus Podospora anserina.</title>
        <authorList>
            <person name="Espagne E."/>
            <person name="Lespinet O."/>
            <person name="Malagnac F."/>
            <person name="Da Silva C."/>
            <person name="Jaillon O."/>
            <person name="Porcel B.M."/>
            <person name="Couloux A."/>
            <person name="Aury J.-M."/>
            <person name="Segurens B."/>
            <person name="Poulain J."/>
            <person name="Anthouard V."/>
            <person name="Grossetete S."/>
            <person name="Khalili H."/>
            <person name="Coppin E."/>
            <person name="Dequard-Chablat M."/>
            <person name="Picard M."/>
            <person name="Contamine V."/>
            <person name="Arnaise S."/>
            <person name="Bourdais A."/>
            <person name="Berteaux-Lecellier V."/>
            <person name="Gautheret D."/>
            <person name="de Vries R.P."/>
            <person name="Battaglia E."/>
            <person name="Coutinho P.M."/>
            <person name="Danchin E.G.J."/>
            <person name="Henrissat B."/>
            <person name="El Khoury R."/>
            <person name="Sainsard-Chanet A."/>
            <person name="Boivin A."/>
            <person name="Pinan-Lucarre B."/>
            <person name="Sellem C.H."/>
            <person name="Debuchy R."/>
            <person name="Wincker P."/>
            <person name="Weissenbach J."/>
            <person name="Silar P."/>
        </authorList>
    </citation>
    <scope>NUCLEOTIDE SEQUENCE [LARGE SCALE GENOMIC DNA]</scope>
    <source>
        <strain evidence="3">S mat+</strain>
    </source>
</reference>
<dbReference type="KEGG" id="pan:PODANSg2558"/>
<dbReference type="InterPro" id="IPR036812">
    <property type="entry name" value="NAD(P)_OxRdtase_dom_sf"/>
</dbReference>
<dbReference type="Gene3D" id="3.20.20.100">
    <property type="entry name" value="NADP-dependent oxidoreductase domain"/>
    <property type="match status" value="1"/>
</dbReference>
<dbReference type="VEuPathDB" id="FungiDB:PODANS_7_310"/>
<dbReference type="InterPro" id="IPR050791">
    <property type="entry name" value="Aldo-Keto_reductase"/>
</dbReference>
<accession>B2AP65</accession>
<sequence length="363" mass="40341">MSGNSTTIPTRPLGPGGPEIPILGLGLMGLSCKSPAFYGTPPSDDERLAFLDRAHAIGCTHWDSAALYGDSEVLLGKWFEKTGKRKDVSVIFLATKFGNRVLPDGTREFCNEPEYIREAVKASLRKLKTDYIDLLYCHRISGKTPIEDVIETMKEFVEYALLPTSSTPRSGQVRHIGLSECGADTLIRASKIHPIRAYQIEYSPFTRDIEFPDLNLAKTCRDLKIPIVAYSPLGRGMLTGKYSSADDFEQGDFRRAVPRFSAENFPKNMELVEKIKQIAAKKGCTPGQLTLAWMMKQDLVFPIPGTKKIAYLEENWGANSVYETLTKEEEMEVRAAIDKAEVYGTRYPAAAMGALVKDTPPRS</sequence>
<dbReference type="GO" id="GO:0016491">
    <property type="term" value="F:oxidoreductase activity"/>
    <property type="evidence" value="ECO:0007669"/>
    <property type="project" value="UniProtKB-KW"/>
</dbReference>
<protein>
    <submittedName>
        <fullName evidence="3">Podospora anserina S mat+ genomic DNA chromosome 7, supercontig 3</fullName>
    </submittedName>
</protein>
<dbReference type="GO" id="GO:0005737">
    <property type="term" value="C:cytoplasm"/>
    <property type="evidence" value="ECO:0007669"/>
    <property type="project" value="TreeGrafter"/>
</dbReference>
<organism evidence="3">
    <name type="scientific">Podospora anserina (strain S / ATCC MYA-4624 / DSM 980 / FGSC 10383)</name>
    <name type="common">Pleurage anserina</name>
    <dbReference type="NCBI Taxonomy" id="515849"/>
    <lineage>
        <taxon>Eukaryota</taxon>
        <taxon>Fungi</taxon>
        <taxon>Dikarya</taxon>
        <taxon>Ascomycota</taxon>
        <taxon>Pezizomycotina</taxon>
        <taxon>Sordariomycetes</taxon>
        <taxon>Sordariomycetidae</taxon>
        <taxon>Sordariales</taxon>
        <taxon>Podosporaceae</taxon>
        <taxon>Podospora</taxon>
        <taxon>Podospora anserina</taxon>
    </lineage>
</organism>
<gene>
    <name evidence="3" type="ORF">PODANS_7_310</name>
</gene>
<dbReference type="GeneID" id="6189612"/>
<dbReference type="EMBL" id="CU633873">
    <property type="protein sequence ID" value="CAP65774.1"/>
    <property type="molecule type" value="Genomic_DNA"/>
</dbReference>
<dbReference type="SUPFAM" id="SSF51430">
    <property type="entry name" value="NAD(P)-linked oxidoreductase"/>
    <property type="match status" value="1"/>
</dbReference>
<evidence type="ECO:0000256" key="1">
    <source>
        <dbReference type="ARBA" id="ARBA00023002"/>
    </source>
</evidence>
<name>B2AP65_PODAN</name>
<dbReference type="OrthoDB" id="37537at2759"/>
<reference evidence="3" key="2">
    <citation type="submission" date="2008-07" db="EMBL/GenBank/DDBJ databases">
        <authorList>
            <person name="Genoscope - CEA"/>
        </authorList>
    </citation>
    <scope>NUCLEOTIDE SEQUENCE</scope>
    <source>
        <strain evidence="3">S mat+</strain>
    </source>
</reference>
<evidence type="ECO:0000313" key="3">
    <source>
        <dbReference type="EMBL" id="CAP65774.1"/>
    </source>
</evidence>
<dbReference type="AlphaFoldDB" id="B2AP65"/>
<dbReference type="Pfam" id="PF00248">
    <property type="entry name" value="Aldo_ket_red"/>
    <property type="match status" value="1"/>
</dbReference>